<dbReference type="GO" id="GO:0006260">
    <property type="term" value="P:DNA replication"/>
    <property type="evidence" value="ECO:0007669"/>
    <property type="project" value="TreeGrafter"/>
</dbReference>
<gene>
    <name evidence="2" type="primary">dnaC_3</name>
    <name evidence="2" type="ORF">CPLFYP93_02226</name>
</gene>
<dbReference type="Gene3D" id="3.40.50.300">
    <property type="entry name" value="P-loop containing nucleotide triphosphate hydrolases"/>
    <property type="match status" value="1"/>
</dbReference>
<accession>A0A6N3EL02</accession>
<dbReference type="Pfam" id="PF01695">
    <property type="entry name" value="IstB_IS21"/>
    <property type="match status" value="1"/>
</dbReference>
<dbReference type="InterPro" id="IPR002611">
    <property type="entry name" value="IstB_ATP-bd"/>
</dbReference>
<dbReference type="CDD" id="cd00009">
    <property type="entry name" value="AAA"/>
    <property type="match status" value="1"/>
</dbReference>
<proteinExistence type="predicted"/>
<sequence length="243" mass="28683">MSQKFCQRMREQEQKTLYKCEKCRDRGWIIIPREHAQALFVKCECQNVNKVKGQWKESGIKVDMCKYTFNNYKVWNDFSRKAKDSASSYYVKFEVIRYSRHNSIIFCGQVGAGKTHLAVALCLNFLESGLNVVYLPYRDVVTSIKQNMLDGDYYANIINKYQVCDVLLIDDLFKGKINESDINIMFEIINYRYYNCLPIIVSTEFTMDKLLDIDEGVGSRIYEMCKRYVVEIPKNIENNYRLR</sequence>
<dbReference type="GO" id="GO:0005524">
    <property type="term" value="F:ATP binding"/>
    <property type="evidence" value="ECO:0007669"/>
    <property type="project" value="InterPro"/>
</dbReference>
<dbReference type="PANTHER" id="PTHR30050">
    <property type="entry name" value="CHROMOSOMAL REPLICATION INITIATOR PROTEIN DNAA"/>
    <property type="match status" value="1"/>
</dbReference>
<dbReference type="InterPro" id="IPR027417">
    <property type="entry name" value="P-loop_NTPase"/>
</dbReference>
<dbReference type="PANTHER" id="PTHR30050:SF10">
    <property type="entry name" value="PHAGE-LIKE ELEMENT PBSX PROTEIN XKDC"/>
    <property type="match status" value="1"/>
</dbReference>
<dbReference type="AlphaFoldDB" id="A0A6N3EL02"/>
<dbReference type="EMBL" id="CACRTV010000054">
    <property type="protein sequence ID" value="VYU40029.1"/>
    <property type="molecule type" value="Genomic_DNA"/>
</dbReference>
<organism evidence="2">
    <name type="scientific">Clostridium paraputrificum</name>
    <dbReference type="NCBI Taxonomy" id="29363"/>
    <lineage>
        <taxon>Bacteria</taxon>
        <taxon>Bacillati</taxon>
        <taxon>Bacillota</taxon>
        <taxon>Clostridia</taxon>
        <taxon>Eubacteriales</taxon>
        <taxon>Clostridiaceae</taxon>
        <taxon>Clostridium</taxon>
    </lineage>
</organism>
<feature type="domain" description="IstB-like ATP-binding" evidence="1">
    <location>
        <begin position="100"/>
        <end position="206"/>
    </location>
</feature>
<protein>
    <submittedName>
        <fullName evidence="2">DNA replication protein DnaC</fullName>
    </submittedName>
</protein>
<name>A0A6N3EL02_9CLOT</name>
<evidence type="ECO:0000259" key="1">
    <source>
        <dbReference type="Pfam" id="PF01695"/>
    </source>
</evidence>
<evidence type="ECO:0000313" key="2">
    <source>
        <dbReference type="EMBL" id="VYU40029.1"/>
    </source>
</evidence>
<dbReference type="SUPFAM" id="SSF52540">
    <property type="entry name" value="P-loop containing nucleoside triphosphate hydrolases"/>
    <property type="match status" value="1"/>
</dbReference>
<reference evidence="2" key="1">
    <citation type="submission" date="2019-11" db="EMBL/GenBank/DDBJ databases">
        <authorList>
            <person name="Feng L."/>
        </authorList>
    </citation>
    <scope>NUCLEOTIDE SEQUENCE</scope>
    <source>
        <strain evidence="2">CParaputrificumLFYP93</strain>
    </source>
</reference>